<dbReference type="Proteomes" id="UP000799291">
    <property type="component" value="Unassembled WGS sequence"/>
</dbReference>
<keyword evidence="2" id="KW-1185">Reference proteome</keyword>
<protein>
    <submittedName>
        <fullName evidence="1">Uncharacterized protein</fullName>
    </submittedName>
</protein>
<organism evidence="1 2">
    <name type="scientific">Lentithecium fluviatile CBS 122367</name>
    <dbReference type="NCBI Taxonomy" id="1168545"/>
    <lineage>
        <taxon>Eukaryota</taxon>
        <taxon>Fungi</taxon>
        <taxon>Dikarya</taxon>
        <taxon>Ascomycota</taxon>
        <taxon>Pezizomycotina</taxon>
        <taxon>Dothideomycetes</taxon>
        <taxon>Pleosporomycetidae</taxon>
        <taxon>Pleosporales</taxon>
        <taxon>Massarineae</taxon>
        <taxon>Lentitheciaceae</taxon>
        <taxon>Lentithecium</taxon>
    </lineage>
</organism>
<sequence>MGGFGIQPIDSLQDVVLESVETSADPALAGVSQYSNLLAEKKFEYHVIGVSFDQYRMAGRDPRTIRNLNGYADRKPTFGPPVDGIDFSKPPRSVRRGKYDKPIYKGETYKPIIPLAIIGVAEKNLPFVDFNSALNHLPNLGPEEKYPLWRDDIDFIDEDMTYTRKAADNKICIVFLPDYYIDGRHCVGFYTRKLPSERLGTILFTPCTAADLKAAKLWMKFNGREEHFWQDVLVGVGDGTWYHNHVVEQYDFWKTVLDVEEDWKLRLRVAIRTIEESSELALRMDNGRVAEDWWE</sequence>
<accession>A0A6G1IRU7</accession>
<dbReference type="AlphaFoldDB" id="A0A6G1IRU7"/>
<dbReference type="OrthoDB" id="3784214at2759"/>
<gene>
    <name evidence="1" type="ORF">K458DRAFT_311195</name>
</gene>
<evidence type="ECO:0000313" key="1">
    <source>
        <dbReference type="EMBL" id="KAF2680671.1"/>
    </source>
</evidence>
<evidence type="ECO:0000313" key="2">
    <source>
        <dbReference type="Proteomes" id="UP000799291"/>
    </source>
</evidence>
<dbReference type="EMBL" id="MU005595">
    <property type="protein sequence ID" value="KAF2680671.1"/>
    <property type="molecule type" value="Genomic_DNA"/>
</dbReference>
<name>A0A6G1IRU7_9PLEO</name>
<proteinExistence type="predicted"/>
<reference evidence="1" key="1">
    <citation type="journal article" date="2020" name="Stud. Mycol.">
        <title>101 Dothideomycetes genomes: a test case for predicting lifestyles and emergence of pathogens.</title>
        <authorList>
            <person name="Haridas S."/>
            <person name="Albert R."/>
            <person name="Binder M."/>
            <person name="Bloem J."/>
            <person name="Labutti K."/>
            <person name="Salamov A."/>
            <person name="Andreopoulos B."/>
            <person name="Baker S."/>
            <person name="Barry K."/>
            <person name="Bills G."/>
            <person name="Bluhm B."/>
            <person name="Cannon C."/>
            <person name="Castanera R."/>
            <person name="Culley D."/>
            <person name="Daum C."/>
            <person name="Ezra D."/>
            <person name="Gonzalez J."/>
            <person name="Henrissat B."/>
            <person name="Kuo A."/>
            <person name="Liang C."/>
            <person name="Lipzen A."/>
            <person name="Lutzoni F."/>
            <person name="Magnuson J."/>
            <person name="Mondo S."/>
            <person name="Nolan M."/>
            <person name="Ohm R."/>
            <person name="Pangilinan J."/>
            <person name="Park H.-J."/>
            <person name="Ramirez L."/>
            <person name="Alfaro M."/>
            <person name="Sun H."/>
            <person name="Tritt A."/>
            <person name="Yoshinaga Y."/>
            <person name="Zwiers L.-H."/>
            <person name="Turgeon B."/>
            <person name="Goodwin S."/>
            <person name="Spatafora J."/>
            <person name="Crous P."/>
            <person name="Grigoriev I."/>
        </authorList>
    </citation>
    <scope>NUCLEOTIDE SEQUENCE</scope>
    <source>
        <strain evidence="1">CBS 122367</strain>
    </source>
</reference>